<name>A0A413VYF1_9BACE</name>
<evidence type="ECO:0000256" key="3">
    <source>
        <dbReference type="PROSITE-ProRule" id="PRU00339"/>
    </source>
</evidence>
<evidence type="ECO:0000313" key="5">
    <source>
        <dbReference type="Proteomes" id="UP000284379"/>
    </source>
</evidence>
<dbReference type="InterPro" id="IPR011990">
    <property type="entry name" value="TPR-like_helical_dom_sf"/>
</dbReference>
<dbReference type="PROSITE" id="PS50005">
    <property type="entry name" value="TPR"/>
    <property type="match status" value="3"/>
</dbReference>
<dbReference type="Pfam" id="PF13432">
    <property type="entry name" value="TPR_16"/>
    <property type="match status" value="1"/>
</dbReference>
<dbReference type="Pfam" id="PF13181">
    <property type="entry name" value="TPR_8"/>
    <property type="match status" value="1"/>
</dbReference>
<dbReference type="SMART" id="SM00028">
    <property type="entry name" value="TPR"/>
    <property type="match status" value="5"/>
</dbReference>
<feature type="repeat" description="TPR" evidence="3">
    <location>
        <begin position="534"/>
        <end position="567"/>
    </location>
</feature>
<keyword evidence="2 3" id="KW-0802">TPR repeat</keyword>
<dbReference type="Gene3D" id="1.25.40.10">
    <property type="entry name" value="Tetratricopeptide repeat domain"/>
    <property type="match status" value="1"/>
</dbReference>
<evidence type="ECO:0000313" key="4">
    <source>
        <dbReference type="EMBL" id="RHB38606.1"/>
    </source>
</evidence>
<organism evidence="4 5">
    <name type="scientific">Bacteroides nordii</name>
    <dbReference type="NCBI Taxonomy" id="291645"/>
    <lineage>
        <taxon>Bacteria</taxon>
        <taxon>Pseudomonadati</taxon>
        <taxon>Bacteroidota</taxon>
        <taxon>Bacteroidia</taxon>
        <taxon>Bacteroidales</taxon>
        <taxon>Bacteroidaceae</taxon>
        <taxon>Bacteroides</taxon>
    </lineage>
</organism>
<proteinExistence type="predicted"/>
<dbReference type="RefSeq" id="WP_007486261.1">
    <property type="nucleotide sequence ID" value="NZ_CABJFV010000001.1"/>
</dbReference>
<sequence length="733" mass="86688">MNERAINEQHIYICNLIEQKRLKEALMQLESFLWQCSDWELRHQLEQLQTSYNFMLQYMKQGIADPEREKLYTKLRANALEIADKGRLLMLDDVSTHFYHIVRSKRTQELAPYTTSVLMHVLESFNDDLAVSGLLSDNNLDEVLKRHEETQKFLFLQTWSNSSWTVENEAEAQAMLKSELLPVNDLCLFTSAVMLSLMECFDLRKLMWLLDAYQCNNIHVSQRALIGIIFALHIYNARLDLYPEFSKRLDLVNEEFPLDEDLARIYRQLLLCQETEKIDKKMREEIIPEMLKNVSSMRNMKFGFEESDEEKDDRNPDWGNVFENSPLGDKLREMNELQIEGADVYMSTFSQLKNFPFFKELHNWLYPFDRQQSNVIKMMRKETSKENRMIDILLQSGFFCSSDKYSLFFTMEQFPQSQRNLIFSQLTEQQAEEFAEQSKAETLKRFSERPGTISSQYLHDLYRFFKLNIRRSEFRDIFKEKIELHKISALKNILYQEGTLTSIADFHFKKEHWAETVELYKEIEQMNGPLSTQSEFYQKLGYALQKQKKLEEAIAAYLKADTIKPDNIWINRHLASCYRLLRNFKKALEYYRKAEEALPENHSIVFYIGSCLAELQQFEEALNYFFKLDFMENDCIKAWRGIGWCSFISGKLEQAINYYNKVIEKAPLAVDYLNAGHVAWVSGNIEKAAEFYARSKEMSGDQEIFLDMFNKDKVYLIKQGIKKEDIPLMLDLL</sequence>
<evidence type="ECO:0000256" key="2">
    <source>
        <dbReference type="ARBA" id="ARBA00022803"/>
    </source>
</evidence>
<gene>
    <name evidence="4" type="ORF">DW888_02030</name>
</gene>
<evidence type="ECO:0000256" key="1">
    <source>
        <dbReference type="ARBA" id="ARBA00022737"/>
    </source>
</evidence>
<dbReference type="Proteomes" id="UP000284379">
    <property type="component" value="Unassembled WGS sequence"/>
</dbReference>
<dbReference type="EMBL" id="QSGO01000001">
    <property type="protein sequence ID" value="RHB38606.1"/>
    <property type="molecule type" value="Genomic_DNA"/>
</dbReference>
<feature type="repeat" description="TPR" evidence="3">
    <location>
        <begin position="636"/>
        <end position="669"/>
    </location>
</feature>
<dbReference type="InterPro" id="IPR050498">
    <property type="entry name" value="Ycf3"/>
</dbReference>
<dbReference type="AlphaFoldDB" id="A0A413VYF1"/>
<dbReference type="PANTHER" id="PTHR44858:SF1">
    <property type="entry name" value="UDP-N-ACETYLGLUCOSAMINE--PEPTIDE N-ACETYLGLUCOSAMINYLTRANSFERASE SPINDLY-RELATED"/>
    <property type="match status" value="1"/>
</dbReference>
<keyword evidence="1" id="KW-0677">Repeat</keyword>
<dbReference type="InterPro" id="IPR019734">
    <property type="entry name" value="TPR_rpt"/>
</dbReference>
<accession>A0A413VYF1</accession>
<feature type="repeat" description="TPR" evidence="3">
    <location>
        <begin position="568"/>
        <end position="601"/>
    </location>
</feature>
<comment type="caution">
    <text evidence="4">The sequence shown here is derived from an EMBL/GenBank/DDBJ whole genome shotgun (WGS) entry which is preliminary data.</text>
</comment>
<dbReference type="SUPFAM" id="SSF48452">
    <property type="entry name" value="TPR-like"/>
    <property type="match status" value="1"/>
</dbReference>
<reference evidence="4 5" key="1">
    <citation type="submission" date="2018-08" db="EMBL/GenBank/DDBJ databases">
        <title>A genome reference for cultivated species of the human gut microbiota.</title>
        <authorList>
            <person name="Zou Y."/>
            <person name="Xue W."/>
            <person name="Luo G."/>
        </authorList>
    </citation>
    <scope>NUCLEOTIDE SEQUENCE [LARGE SCALE GENOMIC DNA]</scope>
    <source>
        <strain evidence="4 5">AM40-30BH</strain>
    </source>
</reference>
<dbReference type="PANTHER" id="PTHR44858">
    <property type="entry name" value="TETRATRICOPEPTIDE REPEAT PROTEIN 6"/>
    <property type="match status" value="1"/>
</dbReference>
<protein>
    <submittedName>
        <fullName evidence="4">Tetratricopeptide repeat protein</fullName>
    </submittedName>
</protein>